<dbReference type="AlphaFoldDB" id="A0A8J5VHC5"/>
<dbReference type="PANTHER" id="PTHR33075">
    <property type="entry name" value="OS02G0499800 PROTEIN"/>
    <property type="match status" value="1"/>
</dbReference>
<dbReference type="OrthoDB" id="694614at2759"/>
<evidence type="ECO:0000313" key="1">
    <source>
        <dbReference type="EMBL" id="KAG8070637.1"/>
    </source>
</evidence>
<accession>A0A8J5VHC5</accession>
<keyword evidence="2" id="KW-1185">Reference proteome</keyword>
<reference evidence="1" key="1">
    <citation type="journal article" date="2021" name="bioRxiv">
        <title>Whole Genome Assembly and Annotation of Northern Wild Rice, Zizania palustris L., Supports a Whole Genome Duplication in the Zizania Genus.</title>
        <authorList>
            <person name="Haas M."/>
            <person name="Kono T."/>
            <person name="Macchietto M."/>
            <person name="Millas R."/>
            <person name="McGilp L."/>
            <person name="Shao M."/>
            <person name="Duquette J."/>
            <person name="Hirsch C.N."/>
            <person name="Kimball J."/>
        </authorList>
    </citation>
    <scope>NUCLEOTIDE SEQUENCE</scope>
    <source>
        <tissue evidence="1">Fresh leaf tissue</tissue>
    </source>
</reference>
<dbReference type="EMBL" id="JAAALK010000283">
    <property type="protein sequence ID" value="KAG8070637.1"/>
    <property type="molecule type" value="Genomic_DNA"/>
</dbReference>
<sequence>MANYPVDPIFFVPKGGILSDDGGELRKRRTVVSLSEDTSISRVLLKVLVDSTIDIPRSITVKLCHSMDGEGRSWTFPCYILNNELADGFPGDEDDLPPNGGNPHPFNGEVFQGEPAWVQQWVNEQMWQGAMDLFPPPAPANPQQDLNVEPFGGNHGWEPWPEEQAIQPQIEQQQEEISIQISGLSNAITSISSLMSGSSINNVFMLHTGSGGCQGEQPRVAPQDNFQRPEITLVYKRRQRAPATPTATTTENALPVRPIAPISDIGLRLSARIRAKNGIHTRGTLSARA</sequence>
<gene>
    <name evidence="1" type="ORF">GUJ93_ZPchr0006g45812</name>
</gene>
<organism evidence="1 2">
    <name type="scientific">Zizania palustris</name>
    <name type="common">Northern wild rice</name>
    <dbReference type="NCBI Taxonomy" id="103762"/>
    <lineage>
        <taxon>Eukaryota</taxon>
        <taxon>Viridiplantae</taxon>
        <taxon>Streptophyta</taxon>
        <taxon>Embryophyta</taxon>
        <taxon>Tracheophyta</taxon>
        <taxon>Spermatophyta</taxon>
        <taxon>Magnoliopsida</taxon>
        <taxon>Liliopsida</taxon>
        <taxon>Poales</taxon>
        <taxon>Poaceae</taxon>
        <taxon>BOP clade</taxon>
        <taxon>Oryzoideae</taxon>
        <taxon>Oryzeae</taxon>
        <taxon>Zizaniinae</taxon>
        <taxon>Zizania</taxon>
    </lineage>
</organism>
<reference evidence="1" key="2">
    <citation type="submission" date="2021-02" db="EMBL/GenBank/DDBJ databases">
        <authorList>
            <person name="Kimball J.A."/>
            <person name="Haas M.W."/>
            <person name="Macchietto M."/>
            <person name="Kono T."/>
            <person name="Duquette J."/>
            <person name="Shao M."/>
        </authorList>
    </citation>
    <scope>NUCLEOTIDE SEQUENCE</scope>
    <source>
        <tissue evidence="1">Fresh leaf tissue</tissue>
    </source>
</reference>
<name>A0A8J5VHC5_ZIZPA</name>
<comment type="caution">
    <text evidence="1">The sequence shown here is derived from an EMBL/GenBank/DDBJ whole genome shotgun (WGS) entry which is preliminary data.</text>
</comment>
<proteinExistence type="predicted"/>
<dbReference type="Proteomes" id="UP000729402">
    <property type="component" value="Unassembled WGS sequence"/>
</dbReference>
<dbReference type="PANTHER" id="PTHR33075:SF7">
    <property type="entry name" value="OS02G0303350 PROTEIN"/>
    <property type="match status" value="1"/>
</dbReference>
<protein>
    <submittedName>
        <fullName evidence="1">Uncharacterized protein</fullName>
    </submittedName>
</protein>
<evidence type="ECO:0000313" key="2">
    <source>
        <dbReference type="Proteomes" id="UP000729402"/>
    </source>
</evidence>